<evidence type="ECO:0000313" key="2">
    <source>
        <dbReference type="Proteomes" id="UP000464330"/>
    </source>
</evidence>
<reference evidence="1 2" key="1">
    <citation type="journal article" date="2020" name="Int. J. Med. Microbiol.">
        <title>Discovery of Paenibacillus larvae ERIC V: Phenotypic and genomic comparison to genotypes ERIC I-IV reveal different inventories of virulence factors which correlate with epidemiological prevalences of American Foulbrood.</title>
        <authorList>
            <person name="Beims H."/>
            <person name="Bunk B."/>
            <person name="Erler S."/>
            <person name="Mohr K.I."/>
            <person name="Sproer C."/>
            <person name="Pradella S."/>
            <person name="Gunther G."/>
            <person name="Rohde M."/>
            <person name="von der Ohe W."/>
            <person name="Steinert M."/>
        </authorList>
    </citation>
    <scope>NUCLEOTIDE SEQUENCE [LARGE SCALE GENOMIC DNA]</scope>
    <source>
        <strain evidence="1">Eric_V</strain>
    </source>
</reference>
<dbReference type="Proteomes" id="UP000464330">
    <property type="component" value="Chromosome"/>
</dbReference>
<dbReference type="AlphaFoldDB" id="A0A6C0QLL2"/>
<evidence type="ECO:0000313" key="1">
    <source>
        <dbReference type="EMBL" id="QHZ49291.1"/>
    </source>
</evidence>
<proteinExistence type="predicted"/>
<organism evidence="1 2">
    <name type="scientific">Paenibacillus larvae subsp. larvae</name>
    <dbReference type="NCBI Taxonomy" id="147375"/>
    <lineage>
        <taxon>Bacteria</taxon>
        <taxon>Bacillati</taxon>
        <taxon>Bacillota</taxon>
        <taxon>Bacilli</taxon>
        <taxon>Bacillales</taxon>
        <taxon>Paenibacillaceae</taxon>
        <taxon>Paenibacillus</taxon>
    </lineage>
</organism>
<sequence>MMNVPTGTIKSRVSIGLKGLRKELKADET</sequence>
<gene>
    <name evidence="1" type="ORF">ERICV_00056</name>
</gene>
<dbReference type="EMBL" id="CP019717">
    <property type="protein sequence ID" value="QHZ49291.1"/>
    <property type="molecule type" value="Genomic_DNA"/>
</dbReference>
<name>A0A6C0QLL2_9BACL</name>
<accession>A0A6C0QLL2</accession>
<protein>
    <submittedName>
        <fullName evidence="1">RNA polymerase sigma factor SigY</fullName>
    </submittedName>
</protein>